<dbReference type="EMBL" id="LNIX01000007">
    <property type="protein sequence ID" value="OXA51855.1"/>
    <property type="molecule type" value="Genomic_DNA"/>
</dbReference>
<dbReference type="STRING" id="158441.A0A226E280"/>
<dbReference type="SUPFAM" id="SSF51197">
    <property type="entry name" value="Clavaminate synthase-like"/>
    <property type="match status" value="1"/>
</dbReference>
<dbReference type="InterPro" id="IPR003347">
    <property type="entry name" value="JmjC_dom"/>
</dbReference>
<evidence type="ECO:0000313" key="11">
    <source>
        <dbReference type="EMBL" id="OXA51855.1"/>
    </source>
</evidence>
<evidence type="ECO:0000256" key="2">
    <source>
        <dbReference type="ARBA" id="ARBA00004123"/>
    </source>
</evidence>
<dbReference type="GO" id="GO:0031490">
    <property type="term" value="F:chromatin DNA binding"/>
    <property type="evidence" value="ECO:0007669"/>
    <property type="project" value="TreeGrafter"/>
</dbReference>
<feature type="region of interest" description="Disordered" evidence="9">
    <location>
        <begin position="282"/>
        <end position="301"/>
    </location>
</feature>
<feature type="domain" description="JmjC" evidence="10">
    <location>
        <begin position="666"/>
        <end position="871"/>
    </location>
</feature>
<evidence type="ECO:0000256" key="1">
    <source>
        <dbReference type="ARBA" id="ARBA00001954"/>
    </source>
</evidence>
<dbReference type="AlphaFoldDB" id="A0A226E280"/>
<dbReference type="SMART" id="SM00558">
    <property type="entry name" value="JmjC"/>
    <property type="match status" value="1"/>
</dbReference>
<comment type="subcellular location">
    <subcellularLocation>
        <location evidence="2">Nucleus</location>
    </subcellularLocation>
</comment>
<name>A0A226E280_FOLCA</name>
<reference evidence="11 12" key="1">
    <citation type="submission" date="2015-12" db="EMBL/GenBank/DDBJ databases">
        <title>The genome of Folsomia candida.</title>
        <authorList>
            <person name="Faddeeva A."/>
            <person name="Derks M.F."/>
            <person name="Anvar Y."/>
            <person name="Smit S."/>
            <person name="Van Straalen N."/>
            <person name="Roelofs D."/>
        </authorList>
    </citation>
    <scope>NUCLEOTIDE SEQUENCE [LARGE SCALE GENOMIC DNA]</scope>
    <source>
        <strain evidence="11 12">VU population</strain>
        <tissue evidence="11">Whole body</tissue>
    </source>
</reference>
<keyword evidence="4" id="KW-0560">Oxidoreductase</keyword>
<feature type="region of interest" description="Disordered" evidence="9">
    <location>
        <begin position="391"/>
        <end position="437"/>
    </location>
</feature>
<accession>A0A226E280</accession>
<dbReference type="Gene3D" id="2.60.120.650">
    <property type="entry name" value="Cupin"/>
    <property type="match status" value="1"/>
</dbReference>
<evidence type="ECO:0000259" key="10">
    <source>
        <dbReference type="PROSITE" id="PS51184"/>
    </source>
</evidence>
<protein>
    <recommendedName>
        <fullName evidence="7">[histone H3]-dimethyl-L-lysine(9) demethylase</fullName>
        <ecNumber evidence="7">1.14.11.65</ecNumber>
    </recommendedName>
</protein>
<evidence type="ECO:0000313" key="12">
    <source>
        <dbReference type="Proteomes" id="UP000198287"/>
    </source>
</evidence>
<dbReference type="Proteomes" id="UP000198287">
    <property type="component" value="Unassembled WGS sequence"/>
</dbReference>
<comment type="caution">
    <text evidence="11">The sequence shown here is derived from an EMBL/GenBank/DDBJ whole genome shotgun (WGS) entry which is preliminary data.</text>
</comment>
<dbReference type="GO" id="GO:0008168">
    <property type="term" value="F:methyltransferase activity"/>
    <property type="evidence" value="ECO:0007669"/>
    <property type="project" value="UniProtKB-KW"/>
</dbReference>
<gene>
    <name evidence="11" type="ORF">Fcan01_13867</name>
</gene>
<comment type="catalytic activity">
    <reaction evidence="8">
        <text>N(6),N(6)-dimethyl-L-lysyl(9)-[histone H3] + 2 2-oxoglutarate + 2 O2 = L-lysyl(9)-[histone H3] + 2 formaldehyde + 2 succinate + 2 CO2</text>
        <dbReference type="Rhea" id="RHEA:60188"/>
        <dbReference type="Rhea" id="RHEA-COMP:15541"/>
        <dbReference type="Rhea" id="RHEA-COMP:15546"/>
        <dbReference type="ChEBI" id="CHEBI:15379"/>
        <dbReference type="ChEBI" id="CHEBI:16526"/>
        <dbReference type="ChEBI" id="CHEBI:16810"/>
        <dbReference type="ChEBI" id="CHEBI:16842"/>
        <dbReference type="ChEBI" id="CHEBI:29969"/>
        <dbReference type="ChEBI" id="CHEBI:30031"/>
        <dbReference type="ChEBI" id="CHEBI:61976"/>
        <dbReference type="EC" id="1.14.11.65"/>
    </reaction>
</comment>
<dbReference type="PANTHER" id="PTHR12549:SF38">
    <property type="entry name" value="JMJC DOMAIN-CONTAINING HISTONE DEMETHYLASE 2, ISOFORM A"/>
    <property type="match status" value="1"/>
</dbReference>
<evidence type="ECO:0000256" key="3">
    <source>
        <dbReference type="ARBA" id="ARBA00022723"/>
    </source>
</evidence>
<evidence type="ECO:0000256" key="5">
    <source>
        <dbReference type="ARBA" id="ARBA00023004"/>
    </source>
</evidence>
<dbReference type="EC" id="1.14.11.65" evidence="7"/>
<dbReference type="GO" id="GO:0000785">
    <property type="term" value="C:chromatin"/>
    <property type="evidence" value="ECO:0007669"/>
    <property type="project" value="TreeGrafter"/>
</dbReference>
<dbReference type="PANTHER" id="PTHR12549">
    <property type="entry name" value="JMJC DOMAIN-CONTAINING HISTONE DEMETHYLATION PROTEIN"/>
    <property type="match status" value="1"/>
</dbReference>
<keyword evidence="3" id="KW-0479">Metal-binding</keyword>
<dbReference type="GO" id="GO:0006357">
    <property type="term" value="P:regulation of transcription by RNA polymerase II"/>
    <property type="evidence" value="ECO:0007669"/>
    <property type="project" value="TreeGrafter"/>
</dbReference>
<feature type="compositionally biased region" description="Basic and acidic residues" evidence="9">
    <location>
        <begin position="480"/>
        <end position="500"/>
    </location>
</feature>
<evidence type="ECO:0000256" key="4">
    <source>
        <dbReference type="ARBA" id="ARBA00023002"/>
    </source>
</evidence>
<evidence type="ECO:0000256" key="7">
    <source>
        <dbReference type="ARBA" id="ARBA00038951"/>
    </source>
</evidence>
<dbReference type="GO" id="GO:0003712">
    <property type="term" value="F:transcription coregulator activity"/>
    <property type="evidence" value="ECO:0007669"/>
    <property type="project" value="TreeGrafter"/>
</dbReference>
<organism evidence="11 12">
    <name type="scientific">Folsomia candida</name>
    <name type="common">Springtail</name>
    <dbReference type="NCBI Taxonomy" id="158441"/>
    <lineage>
        <taxon>Eukaryota</taxon>
        <taxon>Metazoa</taxon>
        <taxon>Ecdysozoa</taxon>
        <taxon>Arthropoda</taxon>
        <taxon>Hexapoda</taxon>
        <taxon>Collembola</taxon>
        <taxon>Entomobryomorpha</taxon>
        <taxon>Isotomoidea</taxon>
        <taxon>Isotomidae</taxon>
        <taxon>Proisotominae</taxon>
        <taxon>Folsomia</taxon>
    </lineage>
</organism>
<dbReference type="Pfam" id="PF02373">
    <property type="entry name" value="JmjC"/>
    <property type="match status" value="1"/>
</dbReference>
<keyword evidence="11" id="KW-0489">Methyltransferase</keyword>
<dbReference type="GO" id="GO:0046872">
    <property type="term" value="F:metal ion binding"/>
    <property type="evidence" value="ECO:0007669"/>
    <property type="project" value="UniProtKB-KW"/>
</dbReference>
<dbReference type="PROSITE" id="PS51184">
    <property type="entry name" value="JMJC"/>
    <property type="match status" value="1"/>
</dbReference>
<keyword evidence="11" id="KW-0808">Transferase</keyword>
<evidence type="ECO:0000256" key="6">
    <source>
        <dbReference type="ARBA" id="ARBA00023242"/>
    </source>
</evidence>
<keyword evidence="5" id="KW-0408">Iron</keyword>
<proteinExistence type="predicted"/>
<dbReference type="GO" id="GO:0000118">
    <property type="term" value="C:histone deacetylase complex"/>
    <property type="evidence" value="ECO:0007669"/>
    <property type="project" value="TreeGrafter"/>
</dbReference>
<dbReference type="GO" id="GO:0032259">
    <property type="term" value="P:methylation"/>
    <property type="evidence" value="ECO:0007669"/>
    <property type="project" value="UniProtKB-KW"/>
</dbReference>
<feature type="compositionally biased region" description="Low complexity" evidence="9">
    <location>
        <begin position="392"/>
        <end position="406"/>
    </location>
</feature>
<comment type="cofactor">
    <cofactor evidence="1">
        <name>Fe(2+)</name>
        <dbReference type="ChEBI" id="CHEBI:29033"/>
    </cofactor>
</comment>
<dbReference type="OMA" id="RAMTLAH"/>
<dbReference type="GO" id="GO:0140683">
    <property type="term" value="F:histone H3K9me/H3K9me2 demethylase activity"/>
    <property type="evidence" value="ECO:0007669"/>
    <property type="project" value="UniProtKB-EC"/>
</dbReference>
<evidence type="ECO:0000256" key="8">
    <source>
        <dbReference type="ARBA" id="ARBA00047648"/>
    </source>
</evidence>
<evidence type="ECO:0000256" key="9">
    <source>
        <dbReference type="SAM" id="MobiDB-lite"/>
    </source>
</evidence>
<dbReference type="FunFam" id="2.60.120.650:FF:000004">
    <property type="entry name" value="Putative lysine-specific demethylase 3B"/>
    <property type="match status" value="1"/>
</dbReference>
<keyword evidence="6" id="KW-0539">Nucleus</keyword>
<sequence>MSREIDDQLEEGGESRMEGGIVVASGEEILEVIEPFVAAEEEGDVMAESEIKNGDCPAPDQNGGGIGVPIIVIEDDAAGETEVLRVENDVVDPVNQNRGIKRKRNCDPFVQDVSCWKASKFLPRCRDCAVRSADDVVTLQECRFQHFRKLVRKSSDGPEKKRFYVEFDGFCDPETDPNKDDRQLYIPNPLNPPEDLPVDVCKQLLEHLGDQVCALIRHEEEALLIEQSFTKTRLPIAWKRMVEDIREVCDVCATTLFNYHWICPQCGFVACIDCFKTRREKDTTEQQETIPPPQQPNNSEDARKDKYNWLLCTHVVGRSGVPRPHEFENLQLTQIIPGNGLKEFGKLVHKLRAANNIPQHCCSEYNLDDCTSSPFPCSSLNGLITTTTNGASSQMDTTTTATFSDSTDIEKEKVAITPTTTSDANKMDESDDDDDALSFSFAPTIETTVIVDNGQASTTTTTDEATATSQNARLSSTDEDSNKAQEENNGKNEEGDSEQFRSRWKSYYKKKSVARKVFSYTETIKQYPGLEHSWLVSGTLLRLENPDHEKNGEIFQEVWKRGQPVLVSNVGNKLSSDLWSPESFLKEYGEQVNDLVNCLTGYTLRKQKIKKFWQGFSDVKQRMLDESGEPMLLKLKDWPATEDFAKFSPTRFDDLMKALPLKEYTHRTGRLNLAARLPSNFFIRPDLGPKMYIAYGDGKNLEKGTTVLHLDMSDAVNCMVYVGQPKNADPEYEKSIQKAIKESDCDAKMIHRATKDNELPGALWHIYRPWDAEKIRDLLNKVCIEKGNIPAPKHDPIHDQVMYLDADLRNRLRREYNVDGFAILQCAGDAVFIPAGAPHQVRNLYNCIKIAEDFVSPENVSHCFQLTEEFRNLSDTHINHEDKLQIKNIVYHAVKDAMSVLMSKSTLLNNK</sequence>
<dbReference type="InterPro" id="IPR045109">
    <property type="entry name" value="LSDs-like"/>
</dbReference>
<feature type="compositionally biased region" description="Low complexity" evidence="9">
    <location>
        <begin position="456"/>
        <end position="468"/>
    </location>
</feature>
<keyword evidence="12" id="KW-1185">Reference proteome</keyword>
<feature type="region of interest" description="Disordered" evidence="9">
    <location>
        <begin position="450"/>
        <end position="500"/>
    </location>
</feature>
<dbReference type="OrthoDB" id="1667110at2759"/>